<evidence type="ECO:0000256" key="3">
    <source>
        <dbReference type="ARBA" id="ARBA00022898"/>
    </source>
</evidence>
<dbReference type="InterPro" id="IPR015424">
    <property type="entry name" value="PyrdxlP-dep_Trfase"/>
</dbReference>
<keyword evidence="7" id="KW-0032">Aminotransferase</keyword>
<comment type="cofactor">
    <cofactor evidence="1">
        <name>pyridoxal 5'-phosphate</name>
        <dbReference type="ChEBI" id="CHEBI:597326"/>
    </cofactor>
</comment>
<name>A0A413F857_9FIRM</name>
<comment type="caution">
    <text evidence="7">The sequence shown here is derived from an EMBL/GenBank/DDBJ whole genome shotgun (WGS) entry which is preliminary data.</text>
</comment>
<evidence type="ECO:0000313" key="7">
    <source>
        <dbReference type="EMBL" id="RGX22900.1"/>
    </source>
</evidence>
<dbReference type="AlphaFoldDB" id="A0A413F857"/>
<dbReference type="InterPro" id="IPR051798">
    <property type="entry name" value="Class-II_PLP-Dep_Aminotrans"/>
</dbReference>
<dbReference type="GO" id="GO:0008483">
    <property type="term" value="F:transaminase activity"/>
    <property type="evidence" value="ECO:0007669"/>
    <property type="project" value="UniProtKB-KW"/>
</dbReference>
<evidence type="ECO:0000256" key="1">
    <source>
        <dbReference type="ARBA" id="ARBA00001933"/>
    </source>
</evidence>
<dbReference type="Gene3D" id="3.90.1150.10">
    <property type="entry name" value="Aspartate Aminotransferase, domain 1"/>
    <property type="match status" value="1"/>
</dbReference>
<evidence type="ECO:0000256" key="5">
    <source>
        <dbReference type="ARBA" id="ARBA00037974"/>
    </source>
</evidence>
<evidence type="ECO:0000256" key="4">
    <source>
        <dbReference type="ARBA" id="ARBA00023239"/>
    </source>
</evidence>
<evidence type="ECO:0000313" key="8">
    <source>
        <dbReference type="Proteomes" id="UP000283880"/>
    </source>
</evidence>
<evidence type="ECO:0000256" key="2">
    <source>
        <dbReference type="ARBA" id="ARBA00012224"/>
    </source>
</evidence>
<dbReference type="Proteomes" id="UP000283880">
    <property type="component" value="Unassembled WGS sequence"/>
</dbReference>
<proteinExistence type="inferred from homology"/>
<keyword evidence="3" id="KW-0663">Pyridoxal phosphate</keyword>
<dbReference type="CDD" id="cd00609">
    <property type="entry name" value="AAT_like"/>
    <property type="match status" value="1"/>
</dbReference>
<organism evidence="7 8">
    <name type="scientific">Enterocloster asparagiformis</name>
    <dbReference type="NCBI Taxonomy" id="333367"/>
    <lineage>
        <taxon>Bacteria</taxon>
        <taxon>Bacillati</taxon>
        <taxon>Bacillota</taxon>
        <taxon>Clostridia</taxon>
        <taxon>Lachnospirales</taxon>
        <taxon>Lachnospiraceae</taxon>
        <taxon>Enterocloster</taxon>
    </lineage>
</organism>
<dbReference type="InterPro" id="IPR004839">
    <property type="entry name" value="Aminotransferase_I/II_large"/>
</dbReference>
<keyword evidence="4" id="KW-0456">Lyase</keyword>
<dbReference type="GO" id="GO:0047804">
    <property type="term" value="F:cysteine-S-conjugate beta-lyase activity"/>
    <property type="evidence" value="ECO:0007669"/>
    <property type="project" value="UniProtKB-EC"/>
</dbReference>
<dbReference type="GO" id="GO:0030170">
    <property type="term" value="F:pyridoxal phosphate binding"/>
    <property type="evidence" value="ECO:0007669"/>
    <property type="project" value="InterPro"/>
</dbReference>
<dbReference type="NCBIfam" id="TIGR04350">
    <property type="entry name" value="C_S_lyase_PatB"/>
    <property type="match status" value="1"/>
</dbReference>
<accession>A0A413F857</accession>
<dbReference type="EC" id="4.4.1.13" evidence="2"/>
<dbReference type="EMBL" id="QSBM01000026">
    <property type="protein sequence ID" value="RGX22900.1"/>
    <property type="molecule type" value="Genomic_DNA"/>
</dbReference>
<dbReference type="Gene3D" id="3.40.640.10">
    <property type="entry name" value="Type I PLP-dependent aspartate aminotransferase-like (Major domain)"/>
    <property type="match status" value="1"/>
</dbReference>
<sequence>MIYDFDQVIDRYHTGSSKWDNVEARIGEAQALPMWTADMDFACPQPLIDAVVKRAKHPIYGYPYVTPKFSESTIRWIDKQHGWKLKPEWLVFATGIVPVFNTMIQAVTEPGDKVIISRPVYHPMAFAIEDNGREISDNSLIYRDGAYTMDFEDLRRRAEDPKAKLMLVCSPHNPVGRAWKEEELYQISSICKENGVVVVCDEIHSDIMLYGNKHVPMGTLGTEAMKKNIITCFAPSKTFNCAGIRTSVIVAPDKGLREMLNSRFKKNRSIQQNIFAMPALEAAYTKCDDYLEQLLLYLENNVDFVRDYLNERMPKIKLVEPEATYLLWLDCSQLGICGDELAGFIIHNCKVGISRGDSFGPEGKDFIRLNIGCPISTLRQGLDRIYEQYRKRF</sequence>
<dbReference type="PANTHER" id="PTHR43525">
    <property type="entry name" value="PROTEIN MALY"/>
    <property type="match status" value="1"/>
</dbReference>
<dbReference type="OrthoDB" id="9802872at2"/>
<reference evidence="7 8" key="1">
    <citation type="submission" date="2018-08" db="EMBL/GenBank/DDBJ databases">
        <title>A genome reference for cultivated species of the human gut microbiota.</title>
        <authorList>
            <person name="Zou Y."/>
            <person name="Xue W."/>
            <person name="Luo G."/>
        </authorList>
    </citation>
    <scope>NUCLEOTIDE SEQUENCE [LARGE SCALE GENOMIC DNA]</scope>
    <source>
        <strain evidence="7 8">AF04-15</strain>
    </source>
</reference>
<protein>
    <recommendedName>
        <fullName evidence="2">cysteine-S-conjugate beta-lyase</fullName>
        <ecNumber evidence="2">4.4.1.13</ecNumber>
    </recommendedName>
</protein>
<dbReference type="SUPFAM" id="SSF53383">
    <property type="entry name" value="PLP-dependent transferases"/>
    <property type="match status" value="1"/>
</dbReference>
<dbReference type="PANTHER" id="PTHR43525:SF1">
    <property type="entry name" value="PROTEIN MALY"/>
    <property type="match status" value="1"/>
</dbReference>
<dbReference type="RefSeq" id="WP_007713209.1">
    <property type="nucleotide sequence ID" value="NZ_JAWYJI010000293.1"/>
</dbReference>
<keyword evidence="7" id="KW-0808">Transferase</keyword>
<dbReference type="InterPro" id="IPR015422">
    <property type="entry name" value="PyrdxlP-dep_Trfase_small"/>
</dbReference>
<dbReference type="Pfam" id="PF00155">
    <property type="entry name" value="Aminotran_1_2"/>
    <property type="match status" value="1"/>
</dbReference>
<gene>
    <name evidence="7" type="ORF">DWV29_25175</name>
</gene>
<comment type="similarity">
    <text evidence="5">Belongs to the class-II pyridoxal-phosphate-dependent aminotransferase family. MalY/PatB cystathionine beta-lyase subfamily.</text>
</comment>
<dbReference type="InterPro" id="IPR027619">
    <property type="entry name" value="C-S_lyase_PatB-like"/>
</dbReference>
<feature type="domain" description="Aminotransferase class I/classII large" evidence="6">
    <location>
        <begin position="59"/>
        <end position="385"/>
    </location>
</feature>
<dbReference type="InterPro" id="IPR015421">
    <property type="entry name" value="PyrdxlP-dep_Trfase_major"/>
</dbReference>
<evidence type="ECO:0000259" key="6">
    <source>
        <dbReference type="Pfam" id="PF00155"/>
    </source>
</evidence>